<feature type="domain" description="YlxR" evidence="1">
    <location>
        <begin position="17"/>
        <end position="77"/>
    </location>
</feature>
<evidence type="ECO:0000313" key="3">
    <source>
        <dbReference type="Proteomes" id="UP000317422"/>
    </source>
</evidence>
<dbReference type="EMBL" id="VFQC01000001">
    <property type="protein sequence ID" value="TQN32447.1"/>
    <property type="molecule type" value="Genomic_DNA"/>
</dbReference>
<dbReference type="InterPro" id="IPR035931">
    <property type="entry name" value="YlxR-like_sf"/>
</dbReference>
<gene>
    <name evidence="2" type="ORF">FHX37_2407</name>
</gene>
<proteinExistence type="predicted"/>
<dbReference type="Pfam" id="PF04296">
    <property type="entry name" value="YlxR"/>
    <property type="match status" value="1"/>
</dbReference>
<comment type="caution">
    <text evidence="2">The sequence shown here is derived from an EMBL/GenBank/DDBJ whole genome shotgun (WGS) entry which is preliminary data.</text>
</comment>
<name>A0A543NKY2_9ACTN</name>
<keyword evidence="3" id="KW-1185">Reference proteome</keyword>
<dbReference type="OrthoDB" id="5244965at2"/>
<dbReference type="InterPro" id="IPR007393">
    <property type="entry name" value="YlxR_dom"/>
</dbReference>
<dbReference type="PANTHER" id="PTHR34215:SF1">
    <property type="entry name" value="YLXR DOMAIN-CONTAINING PROTEIN"/>
    <property type="match status" value="1"/>
</dbReference>
<dbReference type="Proteomes" id="UP000317422">
    <property type="component" value="Unassembled WGS sequence"/>
</dbReference>
<accession>A0A543NKY2</accession>
<sequence>MRQRARLDASGRLSPVRTCVGCRSRAAQSDLVRLVVEDGVVTPDPTRRMPGRGAYLHSDPQCWESAERRKVWSRVFPVPAGGLDTSRVAARVAAASHVGVGQASR</sequence>
<dbReference type="RefSeq" id="WP_141923939.1">
    <property type="nucleotide sequence ID" value="NZ_VFQC01000001.1"/>
</dbReference>
<evidence type="ECO:0000313" key="2">
    <source>
        <dbReference type="EMBL" id="TQN32447.1"/>
    </source>
</evidence>
<evidence type="ECO:0000259" key="1">
    <source>
        <dbReference type="Pfam" id="PF04296"/>
    </source>
</evidence>
<dbReference type="AlphaFoldDB" id="A0A543NKY2"/>
<dbReference type="SUPFAM" id="SSF64376">
    <property type="entry name" value="YlxR-like"/>
    <property type="match status" value="1"/>
</dbReference>
<dbReference type="InterPro" id="IPR037465">
    <property type="entry name" value="YlxR"/>
</dbReference>
<protein>
    <recommendedName>
        <fullName evidence="1">YlxR domain-containing protein</fullName>
    </recommendedName>
</protein>
<reference evidence="2 3" key="1">
    <citation type="submission" date="2019-06" db="EMBL/GenBank/DDBJ databases">
        <title>Sequencing the genomes of 1000 actinobacteria strains.</title>
        <authorList>
            <person name="Klenk H.-P."/>
        </authorList>
    </citation>
    <scope>NUCLEOTIDE SEQUENCE [LARGE SCALE GENOMIC DNA]</scope>
    <source>
        <strain evidence="2 3">DSM 45015</strain>
    </source>
</reference>
<organism evidence="2 3">
    <name type="scientific">Haloactinospora alba</name>
    <dbReference type="NCBI Taxonomy" id="405555"/>
    <lineage>
        <taxon>Bacteria</taxon>
        <taxon>Bacillati</taxon>
        <taxon>Actinomycetota</taxon>
        <taxon>Actinomycetes</taxon>
        <taxon>Streptosporangiales</taxon>
        <taxon>Nocardiopsidaceae</taxon>
        <taxon>Haloactinospora</taxon>
    </lineage>
</organism>
<dbReference type="Gene3D" id="3.30.1230.10">
    <property type="entry name" value="YlxR-like"/>
    <property type="match status" value="1"/>
</dbReference>
<dbReference type="PANTHER" id="PTHR34215">
    <property type="entry name" value="BLL0784 PROTEIN"/>
    <property type="match status" value="1"/>
</dbReference>